<proteinExistence type="predicted"/>
<dbReference type="Proteomes" id="UP000050425">
    <property type="component" value="Unassembled WGS sequence"/>
</dbReference>
<evidence type="ECO:0000313" key="2">
    <source>
        <dbReference type="Proteomes" id="UP000050425"/>
    </source>
</evidence>
<gene>
    <name evidence="1" type="ORF">ALO88_101903</name>
</gene>
<organism evidence="1 2">
    <name type="scientific">Pseudomonas syringae pv. antirrhini</name>
    <dbReference type="NCBI Taxonomy" id="251702"/>
    <lineage>
        <taxon>Bacteria</taxon>
        <taxon>Pseudomonadati</taxon>
        <taxon>Pseudomonadota</taxon>
        <taxon>Gammaproteobacteria</taxon>
        <taxon>Pseudomonadales</taxon>
        <taxon>Pseudomonadaceae</taxon>
        <taxon>Pseudomonas</taxon>
    </lineage>
</organism>
<evidence type="ECO:0000313" key="1">
    <source>
        <dbReference type="EMBL" id="KPW52879.1"/>
    </source>
</evidence>
<reference evidence="1 2" key="1">
    <citation type="submission" date="2015-09" db="EMBL/GenBank/DDBJ databases">
        <title>Genome announcement of multiple Pseudomonas syringae strains.</title>
        <authorList>
            <person name="Thakur S."/>
            <person name="Wang P.W."/>
            <person name="Gong Y."/>
            <person name="Weir B.S."/>
            <person name="Guttman D.S."/>
        </authorList>
    </citation>
    <scope>NUCLEOTIDE SEQUENCE [LARGE SCALE GENOMIC DNA]</scope>
    <source>
        <strain evidence="1 2">ICMP4303</strain>
    </source>
</reference>
<name>A0A0P9JXR7_9PSED</name>
<accession>A0A0P9JXR7</accession>
<sequence length="70" mass="7785">MQCVGFFDFFFARQSGIRNDALLFFRVVSGVRMKPSGGPVGYRFSSAWRRGSANETFPCARSAPLARCAQ</sequence>
<dbReference type="AlphaFoldDB" id="A0A0P9JXR7"/>
<comment type="caution">
    <text evidence="1">The sequence shown here is derived from an EMBL/GenBank/DDBJ whole genome shotgun (WGS) entry which is preliminary data.</text>
</comment>
<protein>
    <submittedName>
        <fullName evidence="1">Uncharacterized protein</fullName>
    </submittedName>
</protein>
<dbReference type="EMBL" id="LJPT01000007">
    <property type="protein sequence ID" value="KPW52879.1"/>
    <property type="molecule type" value="Genomic_DNA"/>
</dbReference>